<dbReference type="AlphaFoldDB" id="A0A4C1TL94"/>
<reference evidence="1 2" key="1">
    <citation type="journal article" date="2019" name="Commun. Biol.">
        <title>The bagworm genome reveals a unique fibroin gene that provides high tensile strength.</title>
        <authorList>
            <person name="Kono N."/>
            <person name="Nakamura H."/>
            <person name="Ohtoshi R."/>
            <person name="Tomita M."/>
            <person name="Numata K."/>
            <person name="Arakawa K."/>
        </authorList>
    </citation>
    <scope>NUCLEOTIDE SEQUENCE [LARGE SCALE GENOMIC DNA]</scope>
</reference>
<dbReference type="Proteomes" id="UP000299102">
    <property type="component" value="Unassembled WGS sequence"/>
</dbReference>
<comment type="caution">
    <text evidence="1">The sequence shown here is derived from an EMBL/GenBank/DDBJ whole genome shotgun (WGS) entry which is preliminary data.</text>
</comment>
<proteinExistence type="predicted"/>
<evidence type="ECO:0000313" key="2">
    <source>
        <dbReference type="Proteomes" id="UP000299102"/>
    </source>
</evidence>
<organism evidence="1 2">
    <name type="scientific">Eumeta variegata</name>
    <name type="common">Bagworm moth</name>
    <name type="synonym">Eumeta japonica</name>
    <dbReference type="NCBI Taxonomy" id="151549"/>
    <lineage>
        <taxon>Eukaryota</taxon>
        <taxon>Metazoa</taxon>
        <taxon>Ecdysozoa</taxon>
        <taxon>Arthropoda</taxon>
        <taxon>Hexapoda</taxon>
        <taxon>Insecta</taxon>
        <taxon>Pterygota</taxon>
        <taxon>Neoptera</taxon>
        <taxon>Endopterygota</taxon>
        <taxon>Lepidoptera</taxon>
        <taxon>Glossata</taxon>
        <taxon>Ditrysia</taxon>
        <taxon>Tineoidea</taxon>
        <taxon>Psychidae</taxon>
        <taxon>Oiketicinae</taxon>
        <taxon>Eumeta</taxon>
    </lineage>
</organism>
<keyword evidence="2" id="KW-1185">Reference proteome</keyword>
<accession>A0A4C1TL94</accession>
<protein>
    <submittedName>
        <fullName evidence="1">Uncharacterized protein</fullName>
    </submittedName>
</protein>
<evidence type="ECO:0000313" key="1">
    <source>
        <dbReference type="EMBL" id="GBP15272.1"/>
    </source>
</evidence>
<dbReference type="EMBL" id="BGZK01000070">
    <property type="protein sequence ID" value="GBP15272.1"/>
    <property type="molecule type" value="Genomic_DNA"/>
</dbReference>
<name>A0A4C1TL94_EUMVA</name>
<gene>
    <name evidence="1" type="ORF">EVAR_92266_1</name>
</gene>
<sequence length="88" mass="10221">MTEHTGGWAVGARIEWREEQVQLTPQELLLLYGFLRRNRMSWEWVTGMFGTLTHWAKTNNGNCYLTPVFCARAVSYWPSGSIFVLHQS</sequence>